<evidence type="ECO:0000259" key="1">
    <source>
        <dbReference type="SMART" id="SM00421"/>
    </source>
</evidence>
<name>A0ABV7Y7R1_9ACTN</name>
<dbReference type="InterPro" id="IPR036388">
    <property type="entry name" value="WH-like_DNA-bd_sf"/>
</dbReference>
<dbReference type="InterPro" id="IPR036390">
    <property type="entry name" value="WH_DNA-bd_sf"/>
</dbReference>
<dbReference type="Gene3D" id="1.10.10.10">
    <property type="entry name" value="Winged helix-like DNA-binding domain superfamily/Winged helix DNA-binding domain"/>
    <property type="match status" value="2"/>
</dbReference>
<accession>A0ABV7Y7R1</accession>
<dbReference type="Pfam" id="PF01978">
    <property type="entry name" value="TrmB"/>
    <property type="match status" value="1"/>
</dbReference>
<dbReference type="SUPFAM" id="SSF46894">
    <property type="entry name" value="C-terminal effector domain of the bipartite response regulators"/>
    <property type="match status" value="1"/>
</dbReference>
<dbReference type="SUPFAM" id="SSF46785">
    <property type="entry name" value="Winged helix' DNA-binding domain"/>
    <property type="match status" value="1"/>
</dbReference>
<feature type="domain" description="HTH luxR-type" evidence="1">
    <location>
        <begin position="262"/>
        <end position="319"/>
    </location>
</feature>
<dbReference type="InterPro" id="IPR051797">
    <property type="entry name" value="TrmB-like"/>
</dbReference>
<dbReference type="PANTHER" id="PTHR34293:SF1">
    <property type="entry name" value="HTH-TYPE TRANSCRIPTIONAL REGULATOR TRMBL2"/>
    <property type="match status" value="1"/>
</dbReference>
<evidence type="ECO:0000313" key="3">
    <source>
        <dbReference type="Proteomes" id="UP001595699"/>
    </source>
</evidence>
<dbReference type="EMBL" id="JBHRZH010000006">
    <property type="protein sequence ID" value="MFC3760818.1"/>
    <property type="molecule type" value="Genomic_DNA"/>
</dbReference>
<dbReference type="Proteomes" id="UP001595699">
    <property type="component" value="Unassembled WGS sequence"/>
</dbReference>
<keyword evidence="3" id="KW-1185">Reference proteome</keyword>
<organism evidence="2 3">
    <name type="scientific">Tenggerimyces flavus</name>
    <dbReference type="NCBI Taxonomy" id="1708749"/>
    <lineage>
        <taxon>Bacteria</taxon>
        <taxon>Bacillati</taxon>
        <taxon>Actinomycetota</taxon>
        <taxon>Actinomycetes</taxon>
        <taxon>Propionibacteriales</taxon>
        <taxon>Nocardioidaceae</taxon>
        <taxon>Tenggerimyces</taxon>
    </lineage>
</organism>
<dbReference type="PANTHER" id="PTHR34293">
    <property type="entry name" value="HTH-TYPE TRANSCRIPTIONAL REGULATOR TRMBL2"/>
    <property type="match status" value="1"/>
</dbReference>
<protein>
    <submittedName>
        <fullName evidence="2">Helix-turn-helix domain-containing protein</fullName>
    </submittedName>
</protein>
<sequence>MFEALGLDADEERVYLALVPVPGATASELSVELGLSVGDAERLLKRIESHGLAARSGTSGRYVAAPPTVALGALLTLARDSLWRAEQGTAALSEQYRAASAARTVGDLVEVVSGPDAVRHRFTQLQQAAESELLAFVTAPTRLVHWSDNPAEREAARRGVRMRLIVERELLEEPGAMDDAERSMAAGEEIRIAESLPIKLVLADRTMALVPLRPNAAEGAVVVHTSMLLDALVALFDACWERAIPLRFRSSSGSPGSSDDEASLVTDMDVKILSLLLTGMTDEAVAKQLDLSARTIQRRIRQLMDLAGARTRLQLGWHASRAGWL</sequence>
<evidence type="ECO:0000313" key="2">
    <source>
        <dbReference type="EMBL" id="MFC3760818.1"/>
    </source>
</evidence>
<dbReference type="InterPro" id="IPR000792">
    <property type="entry name" value="Tscrpt_reg_LuxR_C"/>
</dbReference>
<dbReference type="InterPro" id="IPR002831">
    <property type="entry name" value="Tscrpt_reg_TrmB_N"/>
</dbReference>
<dbReference type="RefSeq" id="WP_205117066.1">
    <property type="nucleotide sequence ID" value="NZ_JAFBCM010000001.1"/>
</dbReference>
<proteinExistence type="predicted"/>
<reference evidence="3" key="1">
    <citation type="journal article" date="2019" name="Int. J. Syst. Evol. Microbiol.">
        <title>The Global Catalogue of Microorganisms (GCM) 10K type strain sequencing project: providing services to taxonomists for standard genome sequencing and annotation.</title>
        <authorList>
            <consortium name="The Broad Institute Genomics Platform"/>
            <consortium name="The Broad Institute Genome Sequencing Center for Infectious Disease"/>
            <person name="Wu L."/>
            <person name="Ma J."/>
        </authorList>
    </citation>
    <scope>NUCLEOTIDE SEQUENCE [LARGE SCALE GENOMIC DNA]</scope>
    <source>
        <strain evidence="3">CGMCC 4.7241</strain>
    </source>
</reference>
<comment type="caution">
    <text evidence="2">The sequence shown here is derived from an EMBL/GenBank/DDBJ whole genome shotgun (WGS) entry which is preliminary data.</text>
</comment>
<dbReference type="InterPro" id="IPR016032">
    <property type="entry name" value="Sig_transdc_resp-reg_C-effctor"/>
</dbReference>
<gene>
    <name evidence="2" type="ORF">ACFOUW_08205</name>
</gene>
<dbReference type="SMART" id="SM00421">
    <property type="entry name" value="HTH_LUXR"/>
    <property type="match status" value="1"/>
</dbReference>